<dbReference type="Proteomes" id="UP000807504">
    <property type="component" value="Unassembled WGS sequence"/>
</dbReference>
<organism evidence="1 2">
    <name type="scientific">Argiope bruennichi</name>
    <name type="common">Wasp spider</name>
    <name type="synonym">Aranea bruennichi</name>
    <dbReference type="NCBI Taxonomy" id="94029"/>
    <lineage>
        <taxon>Eukaryota</taxon>
        <taxon>Metazoa</taxon>
        <taxon>Ecdysozoa</taxon>
        <taxon>Arthropoda</taxon>
        <taxon>Chelicerata</taxon>
        <taxon>Arachnida</taxon>
        <taxon>Araneae</taxon>
        <taxon>Araneomorphae</taxon>
        <taxon>Entelegynae</taxon>
        <taxon>Araneoidea</taxon>
        <taxon>Araneidae</taxon>
        <taxon>Argiope</taxon>
    </lineage>
</organism>
<comment type="caution">
    <text evidence="1">The sequence shown here is derived from an EMBL/GenBank/DDBJ whole genome shotgun (WGS) entry which is preliminary data.</text>
</comment>
<keyword evidence="2" id="KW-1185">Reference proteome</keyword>
<evidence type="ECO:0000313" key="2">
    <source>
        <dbReference type="Proteomes" id="UP000807504"/>
    </source>
</evidence>
<reference evidence="1" key="1">
    <citation type="journal article" date="2020" name="bioRxiv">
        <title>Chromosome-level reference genome of the European wasp spider Argiope bruennichi: a resource for studies on range expansion and evolutionary adaptation.</title>
        <authorList>
            <person name="Sheffer M.M."/>
            <person name="Hoppe A."/>
            <person name="Krehenwinkel H."/>
            <person name="Uhl G."/>
            <person name="Kuss A.W."/>
            <person name="Jensen L."/>
            <person name="Jensen C."/>
            <person name="Gillespie R.G."/>
            <person name="Hoff K.J."/>
            <person name="Prost S."/>
        </authorList>
    </citation>
    <scope>NUCLEOTIDE SEQUENCE</scope>
</reference>
<evidence type="ECO:0000313" key="1">
    <source>
        <dbReference type="EMBL" id="KAF8767634.1"/>
    </source>
</evidence>
<dbReference type="EMBL" id="JABXBU010002230">
    <property type="protein sequence ID" value="KAF8767634.1"/>
    <property type="molecule type" value="Genomic_DNA"/>
</dbReference>
<name>A0A8T0E817_ARGBR</name>
<dbReference type="AlphaFoldDB" id="A0A8T0E817"/>
<accession>A0A8T0E817</accession>
<gene>
    <name evidence="1" type="ORF">HNY73_020560</name>
</gene>
<protein>
    <submittedName>
        <fullName evidence="1">Uncharacterized protein</fullName>
    </submittedName>
</protein>
<reference evidence="1" key="2">
    <citation type="submission" date="2020-06" db="EMBL/GenBank/DDBJ databases">
        <authorList>
            <person name="Sheffer M."/>
        </authorList>
    </citation>
    <scope>NUCLEOTIDE SEQUENCE</scope>
</reference>
<proteinExistence type="predicted"/>
<sequence length="118" mass="13670">MKAKKSPSIKRSSLSQKQFIMQSIQAMPIPISINQVKELASHAHAVAESRRIISCLYPSNDCILPMKKSRCYQVTLCPVLSGNTRSFHRFRRQSKTAQFRTFVYRNRLYDIKNCSFLI</sequence>